<dbReference type="Pfam" id="PF04082">
    <property type="entry name" value="Fungal_trans"/>
    <property type="match status" value="1"/>
</dbReference>
<keyword evidence="1" id="KW-0539">Nucleus</keyword>
<dbReference type="GO" id="GO:0003700">
    <property type="term" value="F:DNA-binding transcription factor activity"/>
    <property type="evidence" value="ECO:0007669"/>
    <property type="project" value="InterPro"/>
</dbReference>
<sequence length="1044" mass="114757">MAGGGVEPLMVVPRDFIVSLEAVQEHAKLDRDLKEMLDAIGDFGRTARGAILLFLLTQSSISSPDTPTKRFVSSPFTDYIKFLPAELLPTFWTDSERALLTGTTLKPAIEAKLKALYREYDALRASTAHIVWCEQEWWHEVDGLVRFEDWLAVDAMYRSRALEFPGVGDCMVPCVDMANHSSGDSTIALYECDSHGDGVLLLREGKTLEEGDEVTITYGDKKGACEMAFSYGFLEDIMEDARELFLDLEFPDDDPLKRAKEVVARSAPGFKLFEKDGKIEWEGDESKEEMQQAKDDLFRVQQSPFLLDGENTDSYFMGTSSGRAFIDAFKRKVQENGRAPDMDTDIFFNSDRNGSASPRMIMARPVVWRAPPRLVSDQMINIFFQEWAPLFPVLHRPTFLSLYGEYVASPEGMEDKASVAQLNLVFGIAALSSNSQTTRDIESFESQWHAALDSVMMENSLATLQCLVLAMIYCIQKADYTRLLNYKGLAVGLSYRLGLHQSQKRFALGTLTCETRKKVFWSLYTLDCFSAGLLGLPKHLKEEDVHCEYPVDADDEYVTESGFQPTLPGESTKLSSALALFRASRILSKVLEQNYPASTSHEISFRDLAALSDELDAWSNTLASHLRMQFVQDKPSTGTISSRSPLLSLTYHYIRCLIHRPAVCASLGSKSSSSLMAMAASCKHIIQIVQLLEERSMSFSFCLNKNELLVLSGFGILFQGIDLKQEGKMMKDGQKMTSAVVGILERSSPSAAVEFGRIANALLPSGENAKPKMPAFSRHNSDGVMPAPQDTPSSTRKQLKAIASRFSAATIKYVRPEPKDNRRATVPNLVLPEFGQRAQSQLSVSSIRSDPSHMARSEPAMSPSYGQPRAPVASALKSTRSSASMMTPNLDYLSFSNAPTPSQYPPVNTKIECQPTDWERLLASIDNGQTNIYDNIYGGPAVEGIMDVPPLASTADAHLAWSPGIWTLCSGEATGAVPSAAQSESVLSFSDESFTSGEDFSVAEWGSSSSANGSDAYRGIMMPELGHISGGGPGMGGLDATFGL</sequence>
<name>A0A4U0X9Y5_9PEZI</name>
<dbReference type="PANTHER" id="PTHR46910">
    <property type="entry name" value="TRANSCRIPTION FACTOR PDR1"/>
    <property type="match status" value="1"/>
</dbReference>
<accession>A0A4U0X9Y5</accession>
<protein>
    <recommendedName>
        <fullName evidence="3">Xylanolytic transcriptional activator regulatory domain-containing protein</fullName>
    </recommendedName>
</protein>
<dbReference type="GO" id="GO:0006351">
    <property type="term" value="P:DNA-templated transcription"/>
    <property type="evidence" value="ECO:0007669"/>
    <property type="project" value="InterPro"/>
</dbReference>
<dbReference type="EMBL" id="NAJN01000432">
    <property type="protein sequence ID" value="TKA73454.1"/>
    <property type="molecule type" value="Genomic_DNA"/>
</dbReference>
<keyword evidence="5" id="KW-1185">Reference proteome</keyword>
<dbReference type="GO" id="GO:0003677">
    <property type="term" value="F:DNA binding"/>
    <property type="evidence" value="ECO:0007669"/>
    <property type="project" value="InterPro"/>
</dbReference>
<dbReference type="STRING" id="331657.A0A4U0X9Y5"/>
<dbReference type="PANTHER" id="PTHR46910:SF12">
    <property type="entry name" value="REGULATORY PROTEIN CAT8"/>
    <property type="match status" value="1"/>
</dbReference>
<evidence type="ECO:0000256" key="2">
    <source>
        <dbReference type="SAM" id="MobiDB-lite"/>
    </source>
</evidence>
<gene>
    <name evidence="4" type="ORF">B0A49_08078</name>
</gene>
<dbReference type="SUPFAM" id="SSF82199">
    <property type="entry name" value="SET domain"/>
    <property type="match status" value="1"/>
</dbReference>
<comment type="caution">
    <text evidence="4">The sequence shown here is derived from an EMBL/GenBank/DDBJ whole genome shotgun (WGS) entry which is preliminary data.</text>
</comment>
<proteinExistence type="predicted"/>
<dbReference type="Proteomes" id="UP000308768">
    <property type="component" value="Unassembled WGS sequence"/>
</dbReference>
<organism evidence="4 5">
    <name type="scientific">Cryomyces minteri</name>
    <dbReference type="NCBI Taxonomy" id="331657"/>
    <lineage>
        <taxon>Eukaryota</taxon>
        <taxon>Fungi</taxon>
        <taxon>Dikarya</taxon>
        <taxon>Ascomycota</taxon>
        <taxon>Pezizomycotina</taxon>
        <taxon>Dothideomycetes</taxon>
        <taxon>Dothideomycetes incertae sedis</taxon>
        <taxon>Cryomyces</taxon>
    </lineage>
</organism>
<dbReference type="SMART" id="SM00906">
    <property type="entry name" value="Fungal_trans"/>
    <property type="match status" value="1"/>
</dbReference>
<dbReference type="GO" id="GO:0008270">
    <property type="term" value="F:zinc ion binding"/>
    <property type="evidence" value="ECO:0007669"/>
    <property type="project" value="InterPro"/>
</dbReference>
<evidence type="ECO:0000313" key="5">
    <source>
        <dbReference type="Proteomes" id="UP000308768"/>
    </source>
</evidence>
<dbReference type="InterPro" id="IPR046341">
    <property type="entry name" value="SET_dom_sf"/>
</dbReference>
<dbReference type="AlphaFoldDB" id="A0A4U0X9Y5"/>
<feature type="region of interest" description="Disordered" evidence="2">
    <location>
        <begin position="841"/>
        <end position="870"/>
    </location>
</feature>
<evidence type="ECO:0000259" key="3">
    <source>
        <dbReference type="SMART" id="SM00906"/>
    </source>
</evidence>
<dbReference type="OrthoDB" id="1924787at2759"/>
<evidence type="ECO:0000313" key="4">
    <source>
        <dbReference type="EMBL" id="TKA73454.1"/>
    </source>
</evidence>
<evidence type="ECO:0000256" key="1">
    <source>
        <dbReference type="ARBA" id="ARBA00023242"/>
    </source>
</evidence>
<dbReference type="InterPro" id="IPR007219">
    <property type="entry name" value="XnlR_reg_dom"/>
</dbReference>
<dbReference type="Gene3D" id="3.90.1410.10">
    <property type="entry name" value="set domain protein methyltransferase, domain 1"/>
    <property type="match status" value="1"/>
</dbReference>
<feature type="domain" description="Xylanolytic transcriptional activator regulatory" evidence="3">
    <location>
        <begin position="483"/>
        <end position="556"/>
    </location>
</feature>
<reference evidence="4 5" key="1">
    <citation type="submission" date="2017-03" db="EMBL/GenBank/DDBJ databases">
        <title>Genomes of endolithic fungi from Antarctica.</title>
        <authorList>
            <person name="Coleine C."/>
            <person name="Masonjones S."/>
            <person name="Stajich J.E."/>
        </authorList>
    </citation>
    <scope>NUCLEOTIDE SEQUENCE [LARGE SCALE GENOMIC DNA]</scope>
    <source>
        <strain evidence="4 5">CCFEE 5187</strain>
    </source>
</reference>
<dbReference type="InterPro" id="IPR050987">
    <property type="entry name" value="AtrR-like"/>
</dbReference>
<dbReference type="CDD" id="cd12148">
    <property type="entry name" value="fungal_TF_MHR"/>
    <property type="match status" value="1"/>
</dbReference>
<dbReference type="CDD" id="cd10527">
    <property type="entry name" value="SET_LSMT"/>
    <property type="match status" value="1"/>
</dbReference>